<dbReference type="Gene3D" id="3.30.450.20">
    <property type="entry name" value="PAS domain"/>
    <property type="match status" value="2"/>
</dbReference>
<keyword evidence="1 2" id="KW-0807">Transducer</keyword>
<feature type="domain" description="Methyl-accepting transducer" evidence="3">
    <location>
        <begin position="254"/>
        <end position="469"/>
    </location>
</feature>
<keyword evidence="6" id="KW-1185">Reference proteome</keyword>
<evidence type="ECO:0000256" key="2">
    <source>
        <dbReference type="PROSITE-ProRule" id="PRU00284"/>
    </source>
</evidence>
<dbReference type="RefSeq" id="WP_151002384.1">
    <property type="nucleotide sequence ID" value="NZ_VZZK01000026.1"/>
</dbReference>
<dbReference type="PROSITE" id="PS50111">
    <property type="entry name" value="CHEMOTAXIS_TRANSDUC_2"/>
    <property type="match status" value="1"/>
</dbReference>
<evidence type="ECO:0000313" key="5">
    <source>
        <dbReference type="EMBL" id="KAB1076822.1"/>
    </source>
</evidence>
<evidence type="ECO:0000256" key="1">
    <source>
        <dbReference type="ARBA" id="ARBA00023224"/>
    </source>
</evidence>
<dbReference type="Gene3D" id="1.10.287.950">
    <property type="entry name" value="Methyl-accepting chemotaxis protein"/>
    <property type="match status" value="1"/>
</dbReference>
<name>A0A6L3T152_9HYPH</name>
<gene>
    <name evidence="5" type="ORF">F6X53_21380</name>
</gene>
<dbReference type="SMART" id="SM00283">
    <property type="entry name" value="MA"/>
    <property type="match status" value="1"/>
</dbReference>
<dbReference type="NCBIfam" id="TIGR00229">
    <property type="entry name" value="sensory_box"/>
    <property type="match status" value="1"/>
</dbReference>
<dbReference type="Pfam" id="PF00015">
    <property type="entry name" value="MCPsignal"/>
    <property type="match status" value="1"/>
</dbReference>
<dbReference type="InterPro" id="IPR004089">
    <property type="entry name" value="MCPsignal_dom"/>
</dbReference>
<dbReference type="InterPro" id="IPR000700">
    <property type="entry name" value="PAS-assoc_C"/>
</dbReference>
<dbReference type="InterPro" id="IPR035965">
    <property type="entry name" value="PAS-like_dom_sf"/>
</dbReference>
<dbReference type="SMART" id="SM00086">
    <property type="entry name" value="PAC"/>
    <property type="match status" value="1"/>
</dbReference>
<dbReference type="SUPFAM" id="SSF58104">
    <property type="entry name" value="Methyl-accepting chemotaxis protein (MCP) signaling domain"/>
    <property type="match status" value="1"/>
</dbReference>
<evidence type="ECO:0000259" key="3">
    <source>
        <dbReference type="PROSITE" id="PS50111"/>
    </source>
</evidence>
<dbReference type="Proteomes" id="UP000474159">
    <property type="component" value="Unassembled WGS sequence"/>
</dbReference>
<dbReference type="GO" id="GO:0007165">
    <property type="term" value="P:signal transduction"/>
    <property type="evidence" value="ECO:0007669"/>
    <property type="project" value="UniProtKB-KW"/>
</dbReference>
<sequence>MFSRSIPHDILARLQAFDSSFAVIEFALDGTILTANANFLKTMGYGLDEIQGRHHRIFVEPNEAASGAYAAFWSGLRRGEPQAGEFLRRNKKGAPIWLEAIYKPLLDPKGHPKGVIKFATDITAKTIASNRLISMIDRMPVAVMTADPENDFRINYLNTTSRTTLAPIEQHLPIKIADMLGTSFDVFHQTLKYQRSMLADPSRLPHRTRIRLGSEVLELQVSAITGPDDSYIGPMLTWSIVTGQVQMASEVSQVVEIVNAAAQEMRDSAEGLTRSAGGARERAASVAAGSEQMTRAIQEISERVGRVSERAQQIAAQAGTTDATMRTLSENAGQVENLVGMIKSIADQTNLLALNATIEAARAGEAGRGFAVVASEVKILAAQTAKATDDITQQVLAIQNATGRAVDTIRTITGAVEELSRLTAAIATAVEEQAASTVEMTDNIGGVSAAAHETGNLAEAVKGVALNLAQRATQLHGSIEEFLKAG</sequence>
<comment type="caution">
    <text evidence="5">The sequence shown here is derived from an EMBL/GenBank/DDBJ whole genome shotgun (WGS) entry which is preliminary data.</text>
</comment>
<dbReference type="InterPro" id="IPR000014">
    <property type="entry name" value="PAS"/>
</dbReference>
<dbReference type="PANTHER" id="PTHR32089">
    <property type="entry name" value="METHYL-ACCEPTING CHEMOTAXIS PROTEIN MCPB"/>
    <property type="match status" value="1"/>
</dbReference>
<accession>A0A6L3T152</accession>
<dbReference type="AlphaFoldDB" id="A0A6L3T152"/>
<dbReference type="EMBL" id="VZZK01000026">
    <property type="protein sequence ID" value="KAB1076822.1"/>
    <property type="molecule type" value="Genomic_DNA"/>
</dbReference>
<dbReference type="PANTHER" id="PTHR32089:SF112">
    <property type="entry name" value="LYSOZYME-LIKE PROTEIN-RELATED"/>
    <property type="match status" value="1"/>
</dbReference>
<proteinExistence type="predicted"/>
<dbReference type="Pfam" id="PF08447">
    <property type="entry name" value="PAS_3"/>
    <property type="match status" value="1"/>
</dbReference>
<evidence type="ECO:0000313" key="6">
    <source>
        <dbReference type="Proteomes" id="UP000474159"/>
    </source>
</evidence>
<dbReference type="OrthoDB" id="9797364at2"/>
<dbReference type="InterPro" id="IPR013655">
    <property type="entry name" value="PAS_fold_3"/>
</dbReference>
<dbReference type="CDD" id="cd00130">
    <property type="entry name" value="PAS"/>
    <property type="match status" value="1"/>
</dbReference>
<reference evidence="5 6" key="1">
    <citation type="submission" date="2019-09" db="EMBL/GenBank/DDBJ databases">
        <title>YIM 48816 draft genome.</title>
        <authorList>
            <person name="Jiang L."/>
        </authorList>
    </citation>
    <scope>NUCLEOTIDE SEQUENCE [LARGE SCALE GENOMIC DNA]</scope>
    <source>
        <strain evidence="5 6">YIM 48816</strain>
    </source>
</reference>
<dbReference type="SUPFAM" id="SSF55785">
    <property type="entry name" value="PYP-like sensor domain (PAS domain)"/>
    <property type="match status" value="1"/>
</dbReference>
<dbReference type="InterPro" id="IPR001610">
    <property type="entry name" value="PAC"/>
</dbReference>
<dbReference type="GO" id="GO:0016020">
    <property type="term" value="C:membrane"/>
    <property type="evidence" value="ECO:0007669"/>
    <property type="project" value="InterPro"/>
</dbReference>
<feature type="domain" description="PAC" evidence="4">
    <location>
        <begin position="82"/>
        <end position="134"/>
    </location>
</feature>
<organism evidence="5 6">
    <name type="scientific">Methylobacterium soli</name>
    <dbReference type="NCBI Taxonomy" id="553447"/>
    <lineage>
        <taxon>Bacteria</taxon>
        <taxon>Pseudomonadati</taxon>
        <taxon>Pseudomonadota</taxon>
        <taxon>Alphaproteobacteria</taxon>
        <taxon>Hyphomicrobiales</taxon>
        <taxon>Methylobacteriaceae</taxon>
        <taxon>Methylobacterium</taxon>
    </lineage>
</organism>
<evidence type="ECO:0000259" key="4">
    <source>
        <dbReference type="PROSITE" id="PS50113"/>
    </source>
</evidence>
<protein>
    <submittedName>
        <fullName evidence="5">PAS domain S-box protein</fullName>
    </submittedName>
</protein>
<dbReference type="PROSITE" id="PS50113">
    <property type="entry name" value="PAC"/>
    <property type="match status" value="1"/>
</dbReference>